<name>A0ABN2Q5T8_9PSEU</name>
<keyword evidence="11" id="KW-1185">Reference proteome</keyword>
<evidence type="ECO:0000256" key="1">
    <source>
        <dbReference type="ARBA" id="ARBA00004651"/>
    </source>
</evidence>
<protein>
    <submittedName>
        <fullName evidence="10">Glycosyltransferase 87 family protein</fullName>
    </submittedName>
</protein>
<feature type="transmembrane region" description="Helical" evidence="9">
    <location>
        <begin position="196"/>
        <end position="218"/>
    </location>
</feature>
<keyword evidence="2" id="KW-1003">Cell membrane</keyword>
<feature type="transmembrane region" description="Helical" evidence="9">
    <location>
        <begin position="254"/>
        <end position="276"/>
    </location>
</feature>
<evidence type="ECO:0000256" key="6">
    <source>
        <dbReference type="ARBA" id="ARBA00023136"/>
    </source>
</evidence>
<evidence type="ECO:0000313" key="10">
    <source>
        <dbReference type="EMBL" id="GAA1945252.1"/>
    </source>
</evidence>
<keyword evidence="6 9" id="KW-0472">Membrane</keyword>
<comment type="caution">
    <text evidence="10">The sequence shown here is derived from an EMBL/GenBank/DDBJ whole genome shotgun (WGS) entry which is preliminary data.</text>
</comment>
<reference evidence="10 11" key="1">
    <citation type="journal article" date="2019" name="Int. J. Syst. Evol. Microbiol.">
        <title>The Global Catalogue of Microorganisms (GCM) 10K type strain sequencing project: providing services to taxonomists for standard genome sequencing and annotation.</title>
        <authorList>
            <consortium name="The Broad Institute Genomics Platform"/>
            <consortium name="The Broad Institute Genome Sequencing Center for Infectious Disease"/>
            <person name="Wu L."/>
            <person name="Ma J."/>
        </authorList>
    </citation>
    <scope>NUCLEOTIDE SEQUENCE [LARGE SCALE GENOMIC DNA]</scope>
    <source>
        <strain evidence="10 11">JCM 14545</strain>
    </source>
</reference>
<evidence type="ECO:0000256" key="2">
    <source>
        <dbReference type="ARBA" id="ARBA00022475"/>
    </source>
</evidence>
<feature type="transmembrane region" description="Helical" evidence="9">
    <location>
        <begin position="115"/>
        <end position="133"/>
    </location>
</feature>
<evidence type="ECO:0000256" key="5">
    <source>
        <dbReference type="ARBA" id="ARBA00022989"/>
    </source>
</evidence>
<evidence type="ECO:0000256" key="4">
    <source>
        <dbReference type="ARBA" id="ARBA00022692"/>
    </source>
</evidence>
<keyword evidence="3" id="KW-0808">Transferase</keyword>
<feature type="transmembrane region" description="Helical" evidence="9">
    <location>
        <begin position="331"/>
        <end position="352"/>
    </location>
</feature>
<evidence type="ECO:0000256" key="8">
    <source>
        <dbReference type="SAM" id="MobiDB-lite"/>
    </source>
</evidence>
<dbReference type="Pfam" id="PF09594">
    <property type="entry name" value="GT87"/>
    <property type="match status" value="1"/>
</dbReference>
<dbReference type="EMBL" id="BAAANN010000003">
    <property type="protein sequence ID" value="GAA1945252.1"/>
    <property type="molecule type" value="Genomic_DNA"/>
</dbReference>
<feature type="transmembrane region" description="Helical" evidence="9">
    <location>
        <begin position="7"/>
        <end position="27"/>
    </location>
</feature>
<evidence type="ECO:0000256" key="7">
    <source>
        <dbReference type="ARBA" id="ARBA00024033"/>
    </source>
</evidence>
<proteinExistence type="inferred from homology"/>
<keyword evidence="4 9" id="KW-0812">Transmembrane</keyword>
<feature type="transmembrane region" description="Helical" evidence="9">
    <location>
        <begin position="163"/>
        <end position="184"/>
    </location>
</feature>
<evidence type="ECO:0000313" key="11">
    <source>
        <dbReference type="Proteomes" id="UP001501116"/>
    </source>
</evidence>
<keyword evidence="5 9" id="KW-1133">Transmembrane helix</keyword>
<feature type="region of interest" description="Disordered" evidence="8">
    <location>
        <begin position="389"/>
        <end position="417"/>
    </location>
</feature>
<gene>
    <name evidence="10" type="ORF">GCM10009754_11390</name>
</gene>
<comment type="similarity">
    <text evidence="7">Belongs to the glycosyltransferase 87 family.</text>
</comment>
<sequence length="417" mass="44031">MHRYRAVAVFLVLEIAVLGAVLLLRGFPGMDLEVYLGGARALAEHGDPYLGKVLTSQGVNLPFTYTPFAAAVFLLGTVTPLKLTLMAMSVASIAGLGIVVYLLQVADGRRRRTSAVVALVVQLGAALIEPVLATLNYGQVNVFLMLAVVADVLVPWRRWPRGVLVGLAAAVKLTPLVFCLFFLLRKDFRSLARTLGTFAGVGLVMWLVAPAASAKYWLHLMSDTTRMGDLWFVGNQSLRGMLARAGMGLTTSTTVVWAALAVCALVLAAGAITAALRAGRVPLALVSCAQLGLLVSPVSWTHHWVWCAPAVVLLVWSARTRWAADPFAAKVLAAVSALAAVLFLTGLPWLMPFPAGSALSWLGAESYALIGALLLATAWWASARETTKAGGIRDEPPGGGERLVAGTGELAGKVGDQ</sequence>
<dbReference type="Proteomes" id="UP001501116">
    <property type="component" value="Unassembled WGS sequence"/>
</dbReference>
<accession>A0ABN2Q5T8</accession>
<evidence type="ECO:0000256" key="9">
    <source>
        <dbReference type="SAM" id="Phobius"/>
    </source>
</evidence>
<feature type="transmembrane region" description="Helical" evidence="9">
    <location>
        <begin position="83"/>
        <end position="103"/>
    </location>
</feature>
<organism evidence="10 11">
    <name type="scientific">Amycolatopsis minnesotensis</name>
    <dbReference type="NCBI Taxonomy" id="337894"/>
    <lineage>
        <taxon>Bacteria</taxon>
        <taxon>Bacillati</taxon>
        <taxon>Actinomycetota</taxon>
        <taxon>Actinomycetes</taxon>
        <taxon>Pseudonocardiales</taxon>
        <taxon>Pseudonocardiaceae</taxon>
        <taxon>Amycolatopsis</taxon>
    </lineage>
</organism>
<evidence type="ECO:0000256" key="3">
    <source>
        <dbReference type="ARBA" id="ARBA00022679"/>
    </source>
</evidence>
<dbReference type="InterPro" id="IPR018584">
    <property type="entry name" value="GT87"/>
</dbReference>
<comment type="subcellular location">
    <subcellularLocation>
        <location evidence="1">Cell membrane</location>
        <topology evidence="1">Multi-pass membrane protein</topology>
    </subcellularLocation>
</comment>
<feature type="transmembrane region" description="Helical" evidence="9">
    <location>
        <begin position="358"/>
        <end position="381"/>
    </location>
</feature>